<feature type="binding site" evidence="1">
    <location>
        <position position="57"/>
    </location>
    <ligand>
        <name>Mg(2+)</name>
        <dbReference type="ChEBI" id="CHEBI:18420"/>
        <label>4</label>
    </ligand>
</feature>
<dbReference type="GO" id="GO:0009030">
    <property type="term" value="F:thiamine-phosphate kinase activity"/>
    <property type="evidence" value="ECO:0007669"/>
    <property type="project" value="UniProtKB-UniRule"/>
</dbReference>
<comment type="pathway">
    <text evidence="1">Cofactor biosynthesis; thiamine diphosphate biosynthesis; thiamine diphosphate from thiamine phosphate: step 1/1.</text>
</comment>
<comment type="similarity">
    <text evidence="1">Belongs to the thiamine-monophosphate kinase family.</text>
</comment>
<dbReference type="GO" id="GO:0005524">
    <property type="term" value="F:ATP binding"/>
    <property type="evidence" value="ECO:0007669"/>
    <property type="project" value="UniProtKB-UniRule"/>
</dbReference>
<feature type="domain" description="PurM-like N-terminal" evidence="2">
    <location>
        <begin position="41"/>
        <end position="155"/>
    </location>
</feature>
<dbReference type="InterPro" id="IPR036676">
    <property type="entry name" value="PurM-like_C_sf"/>
</dbReference>
<keyword evidence="1 4" id="KW-0418">Kinase</keyword>
<feature type="binding site" evidence="1">
    <location>
        <position position="66"/>
    </location>
    <ligand>
        <name>substrate</name>
    </ligand>
</feature>
<keyword evidence="1" id="KW-0479">Metal-binding</keyword>
<gene>
    <name evidence="1" type="primary">thiL</name>
    <name evidence="4" type="ORF">SAMN05660199_01630</name>
</gene>
<dbReference type="Pfam" id="PF00586">
    <property type="entry name" value="AIRS"/>
    <property type="match status" value="1"/>
</dbReference>
<dbReference type="GO" id="GO:0000287">
    <property type="term" value="F:magnesium ion binding"/>
    <property type="evidence" value="ECO:0007669"/>
    <property type="project" value="UniProtKB-UniRule"/>
</dbReference>
<feature type="binding site" evidence="1">
    <location>
        <position position="43"/>
    </location>
    <ligand>
        <name>Mg(2+)</name>
        <dbReference type="ChEBI" id="CHEBI:18420"/>
        <label>3</label>
    </ligand>
</feature>
<feature type="binding site" evidence="1">
    <location>
        <position position="58"/>
    </location>
    <ligand>
        <name>Mg(2+)</name>
        <dbReference type="ChEBI" id="CHEBI:18420"/>
        <label>1</label>
    </ligand>
</feature>
<dbReference type="OrthoDB" id="9802811at2"/>
<dbReference type="InterPro" id="IPR010918">
    <property type="entry name" value="PurM-like_C_dom"/>
</dbReference>
<comment type="miscellaneous">
    <text evidence="1">Reaction mechanism of ThiL seems to utilize a direct, inline transfer of the gamma-phosphate of ATP to TMP rather than a phosphorylated enzyme intermediate.</text>
</comment>
<sequence length="339" mass="33300">MTRPHLPADGADTVGAVGEFGVIDRVVARAGTAALADVGPGDDAAVVRTPDGRVVASTDVLVEGRHFRRDWSSAEDVGHKAAAANLADVAAMGAVPTALLVGLACPAGTPTAWLEGVAAGMAAECAPHGAAVVGGDTVASAPDSAAVVLSVTVLGDLQGRTPVTRDGARPGDVVAVAGRLGWSACGWAVLRRGFTSPHAVVTAHRRPSPPYAAGPAAADAGATAMCDVSDGLLADAGHLAEASSVVLDLDRGTLQSFVEPEGPLAQVAAAGGGNALAWVLTGGEDHAILATFPAAADLPAGFVRIGVVEAGPAGVRVDGIPAADVAEGLGEVPGHVHFG</sequence>
<dbReference type="UniPathway" id="UPA00060">
    <property type="reaction ID" value="UER00142"/>
</dbReference>
<dbReference type="Gene3D" id="3.30.1330.10">
    <property type="entry name" value="PurM-like, N-terminal domain"/>
    <property type="match status" value="1"/>
</dbReference>
<proteinExistence type="inferred from homology"/>
<dbReference type="GO" id="GO:0009228">
    <property type="term" value="P:thiamine biosynthetic process"/>
    <property type="evidence" value="ECO:0007669"/>
    <property type="project" value="UniProtKB-KW"/>
</dbReference>
<evidence type="ECO:0000259" key="3">
    <source>
        <dbReference type="Pfam" id="PF02769"/>
    </source>
</evidence>
<dbReference type="RefSeq" id="WP_091242762.1">
    <property type="nucleotide sequence ID" value="NZ_FNIR01000004.1"/>
</dbReference>
<feature type="binding site" evidence="1">
    <location>
        <position position="165"/>
    </location>
    <ligand>
        <name>ATP</name>
        <dbReference type="ChEBI" id="CHEBI:30616"/>
    </ligand>
</feature>
<dbReference type="Proteomes" id="UP000199088">
    <property type="component" value="Unassembled WGS sequence"/>
</dbReference>
<dbReference type="PIRSF" id="PIRSF005303">
    <property type="entry name" value="Thiam_monoph_kin"/>
    <property type="match status" value="1"/>
</dbReference>
<name>A0A1H0I0S1_9ACTN</name>
<reference evidence="5" key="1">
    <citation type="submission" date="2016-10" db="EMBL/GenBank/DDBJ databases">
        <authorList>
            <person name="Varghese N."/>
            <person name="Submissions S."/>
        </authorList>
    </citation>
    <scope>NUCLEOTIDE SEQUENCE [LARGE SCALE GENOMIC DNA]</scope>
    <source>
        <strain evidence="5">DSM 45843</strain>
    </source>
</reference>
<feature type="binding site" evidence="1">
    <location>
        <position position="284"/>
    </location>
    <ligand>
        <name>substrate</name>
    </ligand>
</feature>
<organism evidence="4 5">
    <name type="scientific">Klenkia soli</name>
    <dbReference type="NCBI Taxonomy" id="1052260"/>
    <lineage>
        <taxon>Bacteria</taxon>
        <taxon>Bacillati</taxon>
        <taxon>Actinomycetota</taxon>
        <taxon>Actinomycetes</taxon>
        <taxon>Geodermatophilales</taxon>
        <taxon>Geodermatophilaceae</taxon>
        <taxon>Klenkia</taxon>
    </lineage>
</organism>
<feature type="binding site" evidence="1">
    <location>
        <position position="59"/>
    </location>
    <ligand>
        <name>Mg(2+)</name>
        <dbReference type="ChEBI" id="CHEBI:18420"/>
        <label>2</label>
    </ligand>
</feature>
<evidence type="ECO:0000256" key="1">
    <source>
        <dbReference type="HAMAP-Rule" id="MF_02128"/>
    </source>
</evidence>
<dbReference type="HAMAP" id="MF_02128">
    <property type="entry name" value="TMP_kinase"/>
    <property type="match status" value="1"/>
</dbReference>
<keyword evidence="1" id="KW-0067">ATP-binding</keyword>
<feature type="domain" description="PurM-like C-terminal" evidence="3">
    <location>
        <begin position="169"/>
        <end position="312"/>
    </location>
</feature>
<dbReference type="PANTHER" id="PTHR30270">
    <property type="entry name" value="THIAMINE-MONOPHOSPHATE KINASE"/>
    <property type="match status" value="1"/>
</dbReference>
<feature type="binding site" evidence="1">
    <location>
        <position position="230"/>
    </location>
    <ligand>
        <name>Mg(2+)</name>
        <dbReference type="ChEBI" id="CHEBI:18420"/>
        <label>5</label>
    </ligand>
</feature>
<feature type="binding site" evidence="1">
    <location>
        <begin position="135"/>
        <end position="136"/>
    </location>
    <ligand>
        <name>ATP</name>
        <dbReference type="ChEBI" id="CHEBI:30616"/>
    </ligand>
</feature>
<dbReference type="InterPro" id="IPR036921">
    <property type="entry name" value="PurM-like_N_sf"/>
</dbReference>
<dbReference type="PANTHER" id="PTHR30270:SF0">
    <property type="entry name" value="THIAMINE-MONOPHOSPHATE KINASE"/>
    <property type="match status" value="1"/>
</dbReference>
<comment type="catalytic activity">
    <reaction evidence="1">
        <text>thiamine phosphate + ATP = thiamine diphosphate + ADP</text>
        <dbReference type="Rhea" id="RHEA:15913"/>
        <dbReference type="ChEBI" id="CHEBI:30616"/>
        <dbReference type="ChEBI" id="CHEBI:37575"/>
        <dbReference type="ChEBI" id="CHEBI:58937"/>
        <dbReference type="ChEBI" id="CHEBI:456216"/>
        <dbReference type="EC" id="2.7.4.16"/>
    </reaction>
</comment>
<feature type="binding site" evidence="1">
    <location>
        <position position="227"/>
    </location>
    <ligand>
        <name>Mg(2+)</name>
        <dbReference type="ChEBI" id="CHEBI:18420"/>
        <label>3</label>
    </ligand>
</feature>
<feature type="binding site" evidence="1">
    <location>
        <position position="43"/>
    </location>
    <ligand>
        <name>Mg(2+)</name>
        <dbReference type="ChEBI" id="CHEBI:18420"/>
        <label>4</label>
    </ligand>
</feature>
<dbReference type="EC" id="2.7.4.16" evidence="1"/>
<comment type="caution">
    <text evidence="1">Lacks conserved residue(s) required for the propagation of feature annotation.</text>
</comment>
<dbReference type="NCBIfam" id="TIGR01379">
    <property type="entry name" value="thiL"/>
    <property type="match status" value="1"/>
</dbReference>
<feature type="binding site" evidence="1">
    <location>
        <position position="88"/>
    </location>
    <ligand>
        <name>Mg(2+)</name>
        <dbReference type="ChEBI" id="CHEBI:18420"/>
        <label>4</label>
    </ligand>
</feature>
<feature type="binding site" evidence="1">
    <location>
        <position position="229"/>
    </location>
    <ligand>
        <name>ATP</name>
        <dbReference type="ChEBI" id="CHEBI:30616"/>
    </ligand>
</feature>
<evidence type="ECO:0000313" key="5">
    <source>
        <dbReference type="Proteomes" id="UP000199088"/>
    </source>
</evidence>
<feature type="binding site" evidence="1">
    <location>
        <position position="88"/>
    </location>
    <ligand>
        <name>Mg(2+)</name>
        <dbReference type="ChEBI" id="CHEBI:18420"/>
        <label>3</label>
    </ligand>
</feature>
<keyword evidence="1" id="KW-0460">Magnesium</keyword>
<keyword evidence="1" id="KW-0808">Transferase</keyword>
<feature type="binding site" evidence="1">
    <location>
        <position position="136"/>
    </location>
    <ligand>
        <name>Mg(2+)</name>
        <dbReference type="ChEBI" id="CHEBI:18420"/>
        <label>1</label>
    </ligand>
</feature>
<dbReference type="InterPro" id="IPR016188">
    <property type="entry name" value="PurM-like_N"/>
</dbReference>
<dbReference type="AlphaFoldDB" id="A0A1H0I0S1"/>
<dbReference type="GO" id="GO:0009229">
    <property type="term" value="P:thiamine diphosphate biosynthetic process"/>
    <property type="evidence" value="ECO:0007669"/>
    <property type="project" value="UniProtKB-UniRule"/>
</dbReference>
<dbReference type="NCBIfam" id="NF004351">
    <property type="entry name" value="PRK05731.1-4"/>
    <property type="match status" value="1"/>
</dbReference>
<evidence type="ECO:0000259" key="2">
    <source>
        <dbReference type="Pfam" id="PF00586"/>
    </source>
</evidence>
<dbReference type="SUPFAM" id="SSF56042">
    <property type="entry name" value="PurM C-terminal domain-like"/>
    <property type="match status" value="1"/>
</dbReference>
<evidence type="ECO:0000313" key="4">
    <source>
        <dbReference type="EMBL" id="SDO24691.1"/>
    </source>
</evidence>
<dbReference type="STRING" id="1052260.SAMN05660199_01630"/>
<keyword evidence="5" id="KW-1185">Reference proteome</keyword>
<dbReference type="InterPro" id="IPR006283">
    <property type="entry name" value="ThiL-like"/>
</dbReference>
<protein>
    <recommendedName>
        <fullName evidence="1">Thiamine-monophosphate kinase</fullName>
        <shortName evidence="1">TMP kinase</shortName>
        <shortName evidence="1">Thiamine-phosphate kinase</shortName>
        <ecNumber evidence="1">2.7.4.16</ecNumber>
    </recommendedName>
</protein>
<dbReference type="EMBL" id="FNIR01000004">
    <property type="protein sequence ID" value="SDO24691.1"/>
    <property type="molecule type" value="Genomic_DNA"/>
</dbReference>
<dbReference type="CDD" id="cd02194">
    <property type="entry name" value="ThiL"/>
    <property type="match status" value="1"/>
</dbReference>
<keyword evidence="1" id="KW-0547">Nucleotide-binding</keyword>
<keyword evidence="1" id="KW-0784">Thiamine biosynthesis</keyword>
<feature type="binding site" evidence="1">
    <location>
        <position position="88"/>
    </location>
    <ligand>
        <name>Mg(2+)</name>
        <dbReference type="ChEBI" id="CHEBI:18420"/>
        <label>2</label>
    </ligand>
</feature>
<comment type="function">
    <text evidence="1">Catalyzes the ATP-dependent phosphorylation of thiamine-monophosphate (TMP) to form thiamine-pyrophosphate (TPP), the active form of vitamin B1.</text>
</comment>
<dbReference type="Pfam" id="PF02769">
    <property type="entry name" value="AIRS_C"/>
    <property type="match status" value="1"/>
</dbReference>
<feature type="binding site" evidence="1">
    <location>
        <position position="59"/>
    </location>
    <ligand>
        <name>Mg(2+)</name>
        <dbReference type="ChEBI" id="CHEBI:18420"/>
        <label>1</label>
    </ligand>
</feature>
<dbReference type="SUPFAM" id="SSF55326">
    <property type="entry name" value="PurM N-terminal domain-like"/>
    <property type="match status" value="1"/>
</dbReference>
<accession>A0A1H0I0S1</accession>
<dbReference type="Gene3D" id="3.90.650.10">
    <property type="entry name" value="PurM-like C-terminal domain"/>
    <property type="match status" value="1"/>
</dbReference>